<protein>
    <recommendedName>
        <fullName evidence="2">Transcription regulator PadR N-terminal domain-containing protein</fullName>
    </recommendedName>
</protein>
<feature type="compositionally biased region" description="Basic residues" evidence="1">
    <location>
        <begin position="14"/>
        <end position="25"/>
    </location>
</feature>
<dbReference type="PANTHER" id="PTHR33169">
    <property type="entry name" value="PADR-FAMILY TRANSCRIPTIONAL REGULATOR"/>
    <property type="match status" value="1"/>
</dbReference>
<feature type="region of interest" description="Disordered" evidence="1">
    <location>
        <begin position="1"/>
        <end position="29"/>
    </location>
</feature>
<reference evidence="3" key="1">
    <citation type="submission" date="2019-11" db="EMBL/GenBank/DDBJ databases">
        <title>Acidithiobacillus ferrianus sp. nov.: a facultatively anaerobic and extremely acidophilic chemolithoautotroph.</title>
        <authorList>
            <person name="Norris P.R."/>
            <person name="Falagan C."/>
            <person name="Moya-Beltran A."/>
            <person name="Castro M."/>
            <person name="Quatrini R."/>
            <person name="Johnson D.B."/>
        </authorList>
    </citation>
    <scope>NUCLEOTIDE SEQUENCE [LARGE SCALE GENOMIC DNA]</scope>
    <source>
        <strain evidence="3">MG</strain>
    </source>
</reference>
<name>A0A845UE16_9PROT</name>
<accession>A0A845UE16</accession>
<evidence type="ECO:0000256" key="1">
    <source>
        <dbReference type="SAM" id="MobiDB-lite"/>
    </source>
</evidence>
<comment type="caution">
    <text evidence="3">The sequence shown here is derived from an EMBL/GenBank/DDBJ whole genome shotgun (WGS) entry which is preliminary data.</text>
</comment>
<dbReference type="SUPFAM" id="SSF46785">
    <property type="entry name" value="Winged helix' DNA-binding domain"/>
    <property type="match status" value="1"/>
</dbReference>
<evidence type="ECO:0000259" key="2">
    <source>
        <dbReference type="Pfam" id="PF03551"/>
    </source>
</evidence>
<organism evidence="3">
    <name type="scientific">Acidithiobacillus ferrianus</name>
    <dbReference type="NCBI Taxonomy" id="2678518"/>
    <lineage>
        <taxon>Bacteria</taxon>
        <taxon>Pseudomonadati</taxon>
        <taxon>Pseudomonadota</taxon>
        <taxon>Acidithiobacillia</taxon>
        <taxon>Acidithiobacillales</taxon>
        <taxon>Acidithiobacillaceae</taxon>
        <taxon>Acidithiobacillus</taxon>
    </lineage>
</organism>
<dbReference type="Pfam" id="PF03551">
    <property type="entry name" value="PadR"/>
    <property type="match status" value="1"/>
</dbReference>
<dbReference type="InterPro" id="IPR036388">
    <property type="entry name" value="WH-like_DNA-bd_sf"/>
</dbReference>
<dbReference type="PANTHER" id="PTHR33169:SF14">
    <property type="entry name" value="TRANSCRIPTIONAL REGULATOR RV3488"/>
    <property type="match status" value="1"/>
</dbReference>
<dbReference type="EMBL" id="WNJL01000037">
    <property type="protein sequence ID" value="NDU43595.1"/>
    <property type="molecule type" value="Genomic_DNA"/>
</dbReference>
<feature type="domain" description="Transcription regulator PadR N-terminal" evidence="2">
    <location>
        <begin position="58"/>
        <end position="129"/>
    </location>
</feature>
<dbReference type="InterPro" id="IPR052509">
    <property type="entry name" value="Metal_resp_DNA-bind_regulator"/>
</dbReference>
<proteinExistence type="predicted"/>
<sequence length="165" mass="18434">MGRGRRAGTACARPGRRKGTARCRLSRSGGTHATFSEGVLRPRESNRQGRHLASFALLLCAEEPTHGLALHRSINKLLPEGLKVDVGNLYRLLREMEARGTLRSEWSTVGSGAARRVYQITPVGLDELADWREDIARRRQAFDLFIQRYDALPARNARALKESAK</sequence>
<gene>
    <name evidence="3" type="ORF">GL267_13480</name>
</gene>
<dbReference type="AlphaFoldDB" id="A0A845UE16"/>
<dbReference type="InterPro" id="IPR036390">
    <property type="entry name" value="WH_DNA-bd_sf"/>
</dbReference>
<evidence type="ECO:0000313" key="3">
    <source>
        <dbReference type="EMBL" id="NDU43595.1"/>
    </source>
</evidence>
<dbReference type="InterPro" id="IPR005149">
    <property type="entry name" value="Tscrpt_reg_PadR_N"/>
</dbReference>
<dbReference type="Gene3D" id="1.10.10.10">
    <property type="entry name" value="Winged helix-like DNA-binding domain superfamily/Winged helix DNA-binding domain"/>
    <property type="match status" value="1"/>
</dbReference>